<evidence type="ECO:0000313" key="2">
    <source>
        <dbReference type="Proteomes" id="UP000198836"/>
    </source>
</evidence>
<dbReference type="Proteomes" id="UP000198836">
    <property type="component" value="Unassembled WGS sequence"/>
</dbReference>
<dbReference type="EMBL" id="FOJM01000024">
    <property type="protein sequence ID" value="SFA59860.1"/>
    <property type="molecule type" value="Genomic_DNA"/>
</dbReference>
<evidence type="ECO:0000313" key="1">
    <source>
        <dbReference type="EMBL" id="SFA59860.1"/>
    </source>
</evidence>
<dbReference type="RefSeq" id="WP_090987839.1">
    <property type="nucleotide sequence ID" value="NZ_FOJM01000024.1"/>
</dbReference>
<name>A0A1I0U7G7_9SPHI</name>
<proteinExistence type="predicted"/>
<gene>
    <name evidence="1" type="ORF">SAMN04488511_1249</name>
</gene>
<reference evidence="2" key="1">
    <citation type="submission" date="2016-10" db="EMBL/GenBank/DDBJ databases">
        <authorList>
            <person name="Varghese N."/>
            <person name="Submissions S."/>
        </authorList>
    </citation>
    <scope>NUCLEOTIDE SEQUENCE [LARGE SCALE GENOMIC DNA]</scope>
    <source>
        <strain evidence="2">DSM 18130</strain>
    </source>
</reference>
<accession>A0A1I0U7G7</accession>
<protein>
    <recommendedName>
        <fullName evidence="3">GIY-YIG domain-containing protein</fullName>
    </recommendedName>
</protein>
<dbReference type="AlphaFoldDB" id="A0A1I0U7G7"/>
<sequence>MNFNDIDDLKKEGFIGFKRISELLVNNSFIPKTKGVYLVLNPNFKKAEYLHIGTGGHFKGKNPNILLDVLTANWVENSLVIYIGKAGSENSRATLYSRLKQYFGFGQGKNIGHYGGRFIWQLKNSSNLIICWKPLVNDDPRTIEKQLIKDFETMFSARPFANLTY</sequence>
<dbReference type="STRING" id="332999.SAMN04488511_1249"/>
<evidence type="ECO:0008006" key="3">
    <source>
        <dbReference type="Google" id="ProtNLM"/>
    </source>
</evidence>
<dbReference type="OrthoDB" id="7505417at2"/>
<organism evidence="1 2">
    <name type="scientific">Pedobacter suwonensis</name>
    <dbReference type="NCBI Taxonomy" id="332999"/>
    <lineage>
        <taxon>Bacteria</taxon>
        <taxon>Pseudomonadati</taxon>
        <taxon>Bacteroidota</taxon>
        <taxon>Sphingobacteriia</taxon>
        <taxon>Sphingobacteriales</taxon>
        <taxon>Sphingobacteriaceae</taxon>
        <taxon>Pedobacter</taxon>
    </lineage>
</organism>
<keyword evidence="2" id="KW-1185">Reference proteome</keyword>